<feature type="compositionally biased region" description="Basic and acidic residues" evidence="2">
    <location>
        <begin position="111"/>
        <end position="127"/>
    </location>
</feature>
<organism evidence="4 6">
    <name type="scientific">Patellaria atrata CBS 101060</name>
    <dbReference type="NCBI Taxonomy" id="1346257"/>
    <lineage>
        <taxon>Eukaryota</taxon>
        <taxon>Fungi</taxon>
        <taxon>Dikarya</taxon>
        <taxon>Ascomycota</taxon>
        <taxon>Pezizomycotina</taxon>
        <taxon>Dothideomycetes</taxon>
        <taxon>Dothideomycetes incertae sedis</taxon>
        <taxon>Patellariales</taxon>
        <taxon>Patellariaceae</taxon>
        <taxon>Patellaria</taxon>
    </lineage>
</organism>
<feature type="compositionally biased region" description="Low complexity" evidence="2">
    <location>
        <begin position="15"/>
        <end position="36"/>
    </location>
</feature>
<dbReference type="GO" id="GO:0001164">
    <property type="term" value="F:RNA polymerase I core promoter sequence-specific DNA binding"/>
    <property type="evidence" value="ECO:0007669"/>
    <property type="project" value="TreeGrafter"/>
</dbReference>
<keyword evidence="1" id="KW-0175">Coiled coil</keyword>
<dbReference type="OrthoDB" id="5346740at2759"/>
<evidence type="ECO:0000259" key="3">
    <source>
        <dbReference type="Pfam" id="PF15463"/>
    </source>
</evidence>
<feature type="compositionally biased region" description="Polar residues" evidence="2">
    <location>
        <begin position="51"/>
        <end position="88"/>
    </location>
</feature>
<dbReference type="AlphaFoldDB" id="A0A9P4S2Q1"/>
<feature type="domain" description="Extracellular mutant protein 11 C-terminal" evidence="3">
    <location>
        <begin position="317"/>
        <end position="448"/>
    </location>
</feature>
<evidence type="ECO:0000256" key="1">
    <source>
        <dbReference type="SAM" id="Coils"/>
    </source>
</evidence>
<keyword evidence="6" id="KW-1185">Reference proteome</keyword>
<feature type="coiled-coil region" evidence="1">
    <location>
        <begin position="394"/>
        <end position="421"/>
    </location>
</feature>
<feature type="compositionally biased region" description="Acidic residues" evidence="2">
    <location>
        <begin position="145"/>
        <end position="159"/>
    </location>
</feature>
<protein>
    <recommendedName>
        <fullName evidence="3">Extracellular mutant protein 11 C-terminal domain-containing protein</fullName>
    </recommendedName>
</protein>
<feature type="region of interest" description="Disordered" evidence="2">
    <location>
        <begin position="1"/>
        <end position="165"/>
    </location>
</feature>
<feature type="region of interest" description="Disordered" evidence="2">
    <location>
        <begin position="181"/>
        <end position="373"/>
    </location>
</feature>
<dbReference type="Proteomes" id="UP000799429">
    <property type="component" value="Unassembled WGS sequence"/>
</dbReference>
<comment type="caution">
    <text evidence="4">The sequence shown here is derived from an EMBL/GenBank/DDBJ whole genome shotgun (WGS) entry which is preliminary data.</text>
</comment>
<dbReference type="Pfam" id="PF15463">
    <property type="entry name" value="ECM11"/>
    <property type="match status" value="1"/>
</dbReference>
<feature type="compositionally biased region" description="Low complexity" evidence="2">
    <location>
        <begin position="230"/>
        <end position="246"/>
    </location>
</feature>
<dbReference type="PANTHER" id="PTHR28244:SF3">
    <property type="entry name" value="EXTRACELLULAR MUTANT PROTEIN 11 C-TERMINAL DOMAIN-CONTAINING PROTEIN"/>
    <property type="match status" value="1"/>
</dbReference>
<dbReference type="GO" id="GO:0042790">
    <property type="term" value="P:nucleolar large rRNA transcription by RNA polymerase I"/>
    <property type="evidence" value="ECO:0007669"/>
    <property type="project" value="TreeGrafter"/>
</dbReference>
<feature type="compositionally biased region" description="Pro residues" evidence="2">
    <location>
        <begin position="340"/>
        <end position="349"/>
    </location>
</feature>
<dbReference type="InterPro" id="IPR053029">
    <property type="entry name" value="RNA_pol_I-specific_init_factor"/>
</dbReference>
<proteinExistence type="predicted"/>
<dbReference type="GO" id="GO:0070860">
    <property type="term" value="C:RNA polymerase I core factor complex"/>
    <property type="evidence" value="ECO:0007669"/>
    <property type="project" value="TreeGrafter"/>
</dbReference>
<evidence type="ECO:0000313" key="4">
    <source>
        <dbReference type="EMBL" id="KAF2834080.1"/>
    </source>
</evidence>
<evidence type="ECO:0000313" key="6">
    <source>
        <dbReference type="Proteomes" id="UP000799429"/>
    </source>
</evidence>
<dbReference type="InterPro" id="IPR029178">
    <property type="entry name" value="Ecm11_C"/>
</dbReference>
<feature type="compositionally biased region" description="Polar residues" evidence="2">
    <location>
        <begin position="205"/>
        <end position="215"/>
    </location>
</feature>
<evidence type="ECO:0000256" key="2">
    <source>
        <dbReference type="SAM" id="MobiDB-lite"/>
    </source>
</evidence>
<dbReference type="EMBL" id="MU006162">
    <property type="protein sequence ID" value="KAF2834080.1"/>
    <property type="molecule type" value="Genomic_DNA"/>
</dbReference>
<reference evidence="4" key="1">
    <citation type="journal article" date="2020" name="Stud. Mycol.">
        <title>101 Dothideomycetes genomes: a test case for predicting lifestyles and emergence of pathogens.</title>
        <authorList>
            <person name="Haridas S."/>
            <person name="Albert R."/>
            <person name="Binder M."/>
            <person name="Bloem J."/>
            <person name="Labutti K."/>
            <person name="Salamov A."/>
            <person name="Andreopoulos B."/>
            <person name="Baker S."/>
            <person name="Barry K."/>
            <person name="Bills G."/>
            <person name="Bluhm B."/>
            <person name="Cannon C."/>
            <person name="Castanera R."/>
            <person name="Culley D."/>
            <person name="Daum C."/>
            <person name="Ezra D."/>
            <person name="Gonzalez J."/>
            <person name="Henrissat B."/>
            <person name="Kuo A."/>
            <person name="Liang C."/>
            <person name="Lipzen A."/>
            <person name="Lutzoni F."/>
            <person name="Magnuson J."/>
            <person name="Mondo S."/>
            <person name="Nolan M."/>
            <person name="Ohm R."/>
            <person name="Pangilinan J."/>
            <person name="Park H.-J."/>
            <person name="Ramirez L."/>
            <person name="Alfaro M."/>
            <person name="Sun H."/>
            <person name="Tritt A."/>
            <person name="Yoshinaga Y."/>
            <person name="Zwiers L.-H."/>
            <person name="Turgeon B."/>
            <person name="Goodwin S."/>
            <person name="Spatafora J."/>
            <person name="Crous P."/>
            <person name="Grigoriev I."/>
        </authorList>
    </citation>
    <scope>NUCLEOTIDE SEQUENCE</scope>
    <source>
        <strain evidence="4">CBS 101060</strain>
    </source>
</reference>
<evidence type="ECO:0000313" key="5">
    <source>
        <dbReference type="EMBL" id="KAF2836083.1"/>
    </source>
</evidence>
<feature type="compositionally biased region" description="Polar residues" evidence="2">
    <location>
        <begin position="363"/>
        <end position="373"/>
    </location>
</feature>
<feature type="compositionally biased region" description="Polar residues" evidence="2">
    <location>
        <begin position="270"/>
        <end position="283"/>
    </location>
</feature>
<accession>A0A9P4S2Q1</accession>
<gene>
    <name evidence="4" type="ORF">M501DRAFT_1004128</name>
    <name evidence="5" type="ORF">M501DRAFT_997324</name>
</gene>
<dbReference type="GO" id="GO:0017025">
    <property type="term" value="F:TBP-class protein binding"/>
    <property type="evidence" value="ECO:0007669"/>
    <property type="project" value="TreeGrafter"/>
</dbReference>
<dbReference type="EMBL" id="MU006105">
    <property type="protein sequence ID" value="KAF2836083.1"/>
    <property type="molecule type" value="Genomic_DNA"/>
</dbReference>
<sequence length="458" mass="52089">MAGLSSFINRGGRAGSPSHGQPQQQQQLSSRQQRAQNARVVVPKTHLASPPMSSQVQPRNQGDLQRGITSRNHQSSNQGRPVTYNAEQGQRDTFDTDAESIGDTTTTGNFHLEEQGRFRQNDFENRRQYQGQPDPVNETSSEKEVGDEEDDEEEVDMEDERPISQEQLRTLDQFHDMMRIEQNAQHGYHNETYEDDEQPVDAFAENNSYPSTTSGHPELGPETVYEEPIQQTFRQQDPRQQQVTFQNRQFHRSQPAPPQPSRAFQKLPLNIQSRNISRSATTFQPQNQPLPQPQHQPLPKIKQEPKPQPDPNEPDLDYPPSALKRKPYPTLATEPFDINPNPPPNPLPPAKSTLPLPARLSHLRTSTPEDQSRFLSSLSLAEWEDAGDWFVEQFAETVKKMTAARREKRELERAFEEELTQRDLAVKGKREEIEGAVMRMKGAGTGLLMEGTPKGKRK</sequence>
<name>A0A9P4S2Q1_9PEZI</name>
<dbReference type="PANTHER" id="PTHR28244">
    <property type="entry name" value="RNA POLYMERASE I-SPECIFIC TRANSCRIPTION INITIATION FACTOR RRN11"/>
    <property type="match status" value="1"/>
</dbReference>